<comment type="similarity">
    <text evidence="1">Belongs to the LptD family.</text>
</comment>
<reference evidence="4 5" key="1">
    <citation type="submission" date="2024-09" db="EMBL/GenBank/DDBJ databases">
        <title>Draft genome sequence of Candidatus Magnetaquicoccaceae bacterium FCR-1.</title>
        <authorList>
            <person name="Shimoshige H."/>
            <person name="Shimamura S."/>
            <person name="Taoka A."/>
            <person name="Kobayashi H."/>
            <person name="Maekawa T."/>
        </authorList>
    </citation>
    <scope>NUCLEOTIDE SEQUENCE [LARGE SCALE GENOMIC DNA]</scope>
    <source>
        <strain evidence="4 5">FCR-1</strain>
    </source>
</reference>
<dbReference type="InterPro" id="IPR050218">
    <property type="entry name" value="LptD"/>
</dbReference>
<dbReference type="InterPro" id="IPR007543">
    <property type="entry name" value="LptD_C"/>
</dbReference>
<dbReference type="EMBL" id="BAAFGK010000004">
    <property type="protein sequence ID" value="GAB0056780.1"/>
    <property type="molecule type" value="Genomic_DNA"/>
</dbReference>
<keyword evidence="1" id="KW-0472">Membrane</keyword>
<sequence length="754" mass="84963">MKRDSIKHPITRDGGMPGAARTGAARGARLPSLLSLLSLLIVAPPVALWAEDRALDMDADHLDIDHDKRSVTARGKVKLSQEGGVDLYADEATYFIDQREIQATGNIRLMRGSDLFTSDNLRLNLETRSGSMERVSGTIKGAKGKINADKVVFKSQDTFTMDRGRYTTCECEPNATPSWELVAETIDVDRTENTLTAHGASLRVGDVPVLWSPWWQHPFMPKRQSGFLYPVMRVSGGNGFELDLPYYWNIAPERDATFALHPTSRRGVLTKAQYRYMGENYTGTLDTLNIVDTVEDRHRGLTLFTHRHDLESWELDARLAASQTRDFLHDFQQKKLVDSRERRLESHLIADRLWLRQNGFTNFEAGSLWFQNLDAANDRYTVQRLPYVSFTDDRPLHALDRAVEGSGTRVGHFTLHNDAKFDSFYQLSGDAAQRFDLAPELQYWRTLPIGHVSGALGLRETGYWIQGDPNQTGLDYDSTVARESASLRVRLDLDLSRTYGNGAWKHTLEPAVQYALISASDQSRLPNFDSTLRNFTVSNLYAGNLYSGEDRVSAGQWVTYGLTSRLYGRQDDGAIRNLLNATIGQRWAPEGDREYQQGQAFSNMVAGVEFFPWSHWGLSLGGRYNPHQNLMEYVESMVNYGDANVMVGLGYHRNRPDPMAGVMLTEGSRDPLEDVSLQTQLRLDENWRWKQTADYSLESSAIKSWRTGLTYEHSCWSLELSGGRDLSSQTSEHGGGFVGFFFMLRGLGGYGFSS</sequence>
<comment type="caution">
    <text evidence="1">Lacks conserved residue(s) required for the propagation of feature annotation.</text>
</comment>
<comment type="function">
    <text evidence="1">Involved in the assembly of lipopolysaccharide (LPS) at the surface of the outer membrane.</text>
</comment>
<dbReference type="InterPro" id="IPR020889">
    <property type="entry name" value="LipoPS_assembly_LptD"/>
</dbReference>
<comment type="subunit">
    <text evidence="1">Component of the lipopolysaccharide transport and assembly complex.</text>
</comment>
<name>A0ABQ0C7V3_9PROT</name>
<dbReference type="Proteomes" id="UP001628193">
    <property type="component" value="Unassembled WGS sequence"/>
</dbReference>
<dbReference type="PANTHER" id="PTHR30189:SF1">
    <property type="entry name" value="LPS-ASSEMBLY PROTEIN LPTD"/>
    <property type="match status" value="1"/>
</dbReference>
<evidence type="ECO:0000259" key="3">
    <source>
        <dbReference type="Pfam" id="PF04453"/>
    </source>
</evidence>
<organism evidence="4 5">
    <name type="scientific">Candidatus Magnetaquiglobus chichijimensis</name>
    <dbReference type="NCBI Taxonomy" id="3141448"/>
    <lineage>
        <taxon>Bacteria</taxon>
        <taxon>Pseudomonadati</taxon>
        <taxon>Pseudomonadota</taxon>
        <taxon>Magnetococcia</taxon>
        <taxon>Magnetococcales</taxon>
        <taxon>Candidatus Magnetaquicoccaceae</taxon>
        <taxon>Candidatus Magnetaquiglobus</taxon>
    </lineage>
</organism>
<keyword evidence="5" id="KW-1185">Reference proteome</keyword>
<gene>
    <name evidence="1 4" type="primary">lptD</name>
    <name evidence="4" type="ORF">SIID45300_01092</name>
</gene>
<keyword evidence="1" id="KW-0998">Cell outer membrane</keyword>
<feature type="compositionally biased region" description="Basic and acidic residues" evidence="2">
    <location>
        <begin position="1"/>
        <end position="11"/>
    </location>
</feature>
<dbReference type="Pfam" id="PF04453">
    <property type="entry name" value="LptD"/>
    <property type="match status" value="1"/>
</dbReference>
<keyword evidence="1" id="KW-0732">Signal</keyword>
<dbReference type="HAMAP" id="MF_01411">
    <property type="entry name" value="LPS_assembly_LptD"/>
    <property type="match status" value="1"/>
</dbReference>
<comment type="subcellular location">
    <subcellularLocation>
        <location evidence="1">Cell outer membrane</location>
    </subcellularLocation>
</comment>
<protein>
    <recommendedName>
        <fullName evidence="1">LPS-assembly protein LptD</fullName>
    </recommendedName>
</protein>
<accession>A0ABQ0C7V3</accession>
<evidence type="ECO:0000256" key="2">
    <source>
        <dbReference type="SAM" id="MobiDB-lite"/>
    </source>
</evidence>
<feature type="domain" description="LptD C-terminal" evidence="3">
    <location>
        <begin position="298"/>
        <end position="687"/>
    </location>
</feature>
<evidence type="ECO:0000313" key="5">
    <source>
        <dbReference type="Proteomes" id="UP001628193"/>
    </source>
</evidence>
<evidence type="ECO:0000313" key="4">
    <source>
        <dbReference type="EMBL" id="GAB0056780.1"/>
    </source>
</evidence>
<evidence type="ECO:0000256" key="1">
    <source>
        <dbReference type="HAMAP-Rule" id="MF_01411"/>
    </source>
</evidence>
<dbReference type="PANTHER" id="PTHR30189">
    <property type="entry name" value="LPS-ASSEMBLY PROTEIN"/>
    <property type="match status" value="1"/>
</dbReference>
<comment type="caution">
    <text evidence="4">The sequence shown here is derived from an EMBL/GenBank/DDBJ whole genome shotgun (WGS) entry which is preliminary data.</text>
</comment>
<dbReference type="RefSeq" id="WP_420904501.1">
    <property type="nucleotide sequence ID" value="NZ_BAAFGK010000004.1"/>
</dbReference>
<proteinExistence type="inferred from homology"/>
<feature type="region of interest" description="Disordered" evidence="2">
    <location>
        <begin position="1"/>
        <end position="23"/>
    </location>
</feature>